<evidence type="ECO:0000256" key="6">
    <source>
        <dbReference type="SAM" id="Phobius"/>
    </source>
</evidence>
<dbReference type="Gene3D" id="2.40.50.140">
    <property type="entry name" value="Nucleic acid-binding proteins"/>
    <property type="match status" value="1"/>
</dbReference>
<accession>A0ABM7YEF0</accession>
<dbReference type="InterPro" id="IPR002810">
    <property type="entry name" value="NfeD-like_C"/>
</dbReference>
<feature type="transmembrane region" description="Helical" evidence="6">
    <location>
        <begin position="46"/>
        <end position="67"/>
    </location>
</feature>
<evidence type="ECO:0000256" key="4">
    <source>
        <dbReference type="ARBA" id="ARBA00023136"/>
    </source>
</evidence>
<keyword evidence="3 6" id="KW-1133">Transmembrane helix</keyword>
<gene>
    <name evidence="8" type="ORF">MTTB_10430</name>
</gene>
<keyword evidence="2 6" id="KW-0812">Transmembrane</keyword>
<dbReference type="InterPro" id="IPR012340">
    <property type="entry name" value="NA-bd_OB-fold"/>
</dbReference>
<protein>
    <recommendedName>
        <fullName evidence="7">NfeD-like C-terminal domain-containing protein</fullName>
    </recommendedName>
</protein>
<dbReference type="PROSITE" id="PS50889">
    <property type="entry name" value="S4"/>
    <property type="match status" value="1"/>
</dbReference>
<keyword evidence="5" id="KW-0694">RNA-binding</keyword>
<evidence type="ECO:0000313" key="9">
    <source>
        <dbReference type="Proteomes" id="UP000831817"/>
    </source>
</evidence>
<comment type="subcellular location">
    <subcellularLocation>
        <location evidence="1">Membrane</location>
        <topology evidence="1">Multi-pass membrane protein</topology>
    </subcellularLocation>
</comment>
<dbReference type="EMBL" id="AP025698">
    <property type="protein sequence ID" value="BDH79664.1"/>
    <property type="molecule type" value="Genomic_DNA"/>
</dbReference>
<dbReference type="SUPFAM" id="SSF141322">
    <property type="entry name" value="NfeD domain-like"/>
    <property type="match status" value="1"/>
</dbReference>
<dbReference type="Pfam" id="PF01957">
    <property type="entry name" value="NfeD"/>
    <property type="match status" value="1"/>
</dbReference>
<feature type="domain" description="NfeD-like C-terminal" evidence="7">
    <location>
        <begin position="81"/>
        <end position="131"/>
    </location>
</feature>
<sequence>MDYGSWIVIGAVCLIGEMVTSGFFLLWFGVGAFVAAALSYLGFNFTIQFIAFLLVSVVLIGISRPFASRISGEPERRAVTDRLIGQTAIVIEDGLVKFDGEIWRAKSHDKIKKGDKVIIKAVDGVKLIVEKKRG</sequence>
<evidence type="ECO:0000256" key="3">
    <source>
        <dbReference type="ARBA" id="ARBA00022989"/>
    </source>
</evidence>
<proteinExistence type="predicted"/>
<name>A0ABM7YEF0_9EURY</name>
<evidence type="ECO:0000313" key="8">
    <source>
        <dbReference type="EMBL" id="BDH79664.1"/>
    </source>
</evidence>
<dbReference type="InterPro" id="IPR052165">
    <property type="entry name" value="Membrane_assoc_protease"/>
</dbReference>
<dbReference type="PANTHER" id="PTHR33507:SF3">
    <property type="entry name" value="INNER MEMBRANE PROTEIN YBBJ"/>
    <property type="match status" value="1"/>
</dbReference>
<organism evidence="8 9">
    <name type="scientific">Methanothermobacter tenebrarum</name>
    <dbReference type="NCBI Taxonomy" id="680118"/>
    <lineage>
        <taxon>Archaea</taxon>
        <taxon>Methanobacteriati</taxon>
        <taxon>Methanobacteriota</taxon>
        <taxon>Methanomada group</taxon>
        <taxon>Methanobacteria</taxon>
        <taxon>Methanobacteriales</taxon>
        <taxon>Methanobacteriaceae</taxon>
        <taxon>Methanothermobacter</taxon>
    </lineage>
</organism>
<evidence type="ECO:0000256" key="2">
    <source>
        <dbReference type="ARBA" id="ARBA00022692"/>
    </source>
</evidence>
<dbReference type="PANTHER" id="PTHR33507">
    <property type="entry name" value="INNER MEMBRANE PROTEIN YBBJ"/>
    <property type="match status" value="1"/>
</dbReference>
<reference evidence="8 9" key="1">
    <citation type="submission" date="2022-04" db="EMBL/GenBank/DDBJ databases">
        <title>Complete genome of Methanothermobacter tenebrarum strain RMAS.</title>
        <authorList>
            <person name="Nakamura K."/>
            <person name="Oshima K."/>
            <person name="Hattori M."/>
            <person name="Kamagata Y."/>
            <person name="Takamizawa K."/>
        </authorList>
    </citation>
    <scope>NUCLEOTIDE SEQUENCE [LARGE SCALE GENOMIC DNA]</scope>
    <source>
        <strain evidence="8 9">RMAS</strain>
    </source>
</reference>
<keyword evidence="9" id="KW-1185">Reference proteome</keyword>
<keyword evidence="4 6" id="KW-0472">Membrane</keyword>
<feature type="transmembrane region" description="Helical" evidence="6">
    <location>
        <begin position="7"/>
        <end position="40"/>
    </location>
</feature>
<dbReference type="Proteomes" id="UP000831817">
    <property type="component" value="Chromosome"/>
</dbReference>
<evidence type="ECO:0000259" key="7">
    <source>
        <dbReference type="Pfam" id="PF01957"/>
    </source>
</evidence>
<evidence type="ECO:0000256" key="1">
    <source>
        <dbReference type="ARBA" id="ARBA00004141"/>
    </source>
</evidence>
<evidence type="ECO:0000256" key="5">
    <source>
        <dbReference type="PROSITE-ProRule" id="PRU00182"/>
    </source>
</evidence>